<organism evidence="9">
    <name type="scientific">Rodentolepis nana</name>
    <name type="common">Dwarf tapeworm</name>
    <name type="synonym">Hymenolepis nana</name>
    <dbReference type="NCBI Taxonomy" id="102285"/>
    <lineage>
        <taxon>Eukaryota</taxon>
        <taxon>Metazoa</taxon>
        <taxon>Spiralia</taxon>
        <taxon>Lophotrochozoa</taxon>
        <taxon>Platyhelminthes</taxon>
        <taxon>Cestoda</taxon>
        <taxon>Eucestoda</taxon>
        <taxon>Cyclophyllidea</taxon>
        <taxon>Hymenolepididae</taxon>
        <taxon>Rodentolepis</taxon>
    </lineage>
</organism>
<evidence type="ECO:0000259" key="6">
    <source>
        <dbReference type="PROSITE" id="PS50157"/>
    </source>
</evidence>
<reference evidence="7 8" key="2">
    <citation type="submission" date="2018-11" db="EMBL/GenBank/DDBJ databases">
        <authorList>
            <consortium name="Pathogen Informatics"/>
        </authorList>
    </citation>
    <scope>NUCLEOTIDE SEQUENCE [LARGE SCALE GENOMIC DNA]</scope>
</reference>
<keyword evidence="4" id="KW-0862">Zinc</keyword>
<gene>
    <name evidence="7" type="ORF">HNAJ_LOCUS4795</name>
</gene>
<evidence type="ECO:0000313" key="8">
    <source>
        <dbReference type="Proteomes" id="UP000278807"/>
    </source>
</evidence>
<dbReference type="WBParaSite" id="HNAJ_0000479701-mRNA-1">
    <property type="protein sequence ID" value="HNAJ_0000479701-mRNA-1"/>
    <property type="gene ID" value="HNAJ_0000479701"/>
</dbReference>
<dbReference type="PROSITE" id="PS50157">
    <property type="entry name" value="ZINC_FINGER_C2H2_2"/>
    <property type="match status" value="1"/>
</dbReference>
<dbReference type="PANTHER" id="PTHR24379">
    <property type="entry name" value="KRAB AND ZINC FINGER DOMAIN-CONTAINING"/>
    <property type="match status" value="1"/>
</dbReference>
<dbReference type="OrthoDB" id="6243207at2759"/>
<dbReference type="PANTHER" id="PTHR24379:SF121">
    <property type="entry name" value="C2H2-TYPE DOMAIN-CONTAINING PROTEIN"/>
    <property type="match status" value="1"/>
</dbReference>
<keyword evidence="2" id="KW-0677">Repeat</keyword>
<keyword evidence="8" id="KW-1185">Reference proteome</keyword>
<evidence type="ECO:0000256" key="4">
    <source>
        <dbReference type="ARBA" id="ARBA00022833"/>
    </source>
</evidence>
<reference evidence="9" key="1">
    <citation type="submission" date="2017-02" db="UniProtKB">
        <authorList>
            <consortium name="WormBaseParasite"/>
        </authorList>
    </citation>
    <scope>IDENTIFICATION</scope>
</reference>
<protein>
    <submittedName>
        <fullName evidence="9">C2H2-type domain-containing protein</fullName>
    </submittedName>
</protein>
<dbReference type="EMBL" id="UZAE01003655">
    <property type="protein sequence ID" value="VDO00655.1"/>
    <property type="molecule type" value="Genomic_DNA"/>
</dbReference>
<dbReference type="InterPro" id="IPR013087">
    <property type="entry name" value="Znf_C2H2_type"/>
</dbReference>
<evidence type="ECO:0000256" key="5">
    <source>
        <dbReference type="PROSITE-ProRule" id="PRU00042"/>
    </source>
</evidence>
<dbReference type="AlphaFoldDB" id="A0A0R3TCK8"/>
<name>A0A0R3TCK8_RODNA</name>
<evidence type="ECO:0000256" key="3">
    <source>
        <dbReference type="ARBA" id="ARBA00022771"/>
    </source>
</evidence>
<dbReference type="PROSITE" id="PS00028">
    <property type="entry name" value="ZINC_FINGER_C2H2_1"/>
    <property type="match status" value="2"/>
</dbReference>
<evidence type="ECO:0000256" key="1">
    <source>
        <dbReference type="ARBA" id="ARBA00022723"/>
    </source>
</evidence>
<keyword evidence="3 5" id="KW-0863">Zinc-finger</keyword>
<keyword evidence="1" id="KW-0479">Metal-binding</keyword>
<evidence type="ECO:0000313" key="7">
    <source>
        <dbReference type="EMBL" id="VDO00655.1"/>
    </source>
</evidence>
<dbReference type="Proteomes" id="UP000278807">
    <property type="component" value="Unassembled WGS sequence"/>
</dbReference>
<dbReference type="GO" id="GO:0008270">
    <property type="term" value="F:zinc ion binding"/>
    <property type="evidence" value="ECO:0007669"/>
    <property type="project" value="UniProtKB-KW"/>
</dbReference>
<evidence type="ECO:0000313" key="9">
    <source>
        <dbReference type="WBParaSite" id="HNAJ_0000479701-mRNA-1"/>
    </source>
</evidence>
<proteinExistence type="predicted"/>
<evidence type="ECO:0000256" key="2">
    <source>
        <dbReference type="ARBA" id="ARBA00022737"/>
    </source>
</evidence>
<dbReference type="SMART" id="SM00355">
    <property type="entry name" value="ZnF_C2H2"/>
    <property type="match status" value="5"/>
</dbReference>
<accession>A0A0R3TCK8</accession>
<feature type="domain" description="C2H2-type" evidence="6">
    <location>
        <begin position="342"/>
        <end position="370"/>
    </location>
</feature>
<sequence length="486" mass="54988">MQQDSENPNIANPFILTTTPQAESIPKPVLSKYADPDVLIGKKPWPAINSSIVENEPTICILCGVDFITRSRLQSHLCDHRHIVGKFDKDRYFTVYECKFCSAELNCDNVTKHGCFIKHTKDISKVEETMNTVGCPVICIFCRGRILPSRAHLQTHIVFSHSPYRNPLRCPFCHLAFHSDDLLMQELHAMEYHTPEIAIINMLASDKQINSSTGTVVDGKTPFICLYDSEKLETFCWIDGIKPSSNNDKDENPQSASNGPCCQTFKTLAELTSHIYCCHTIIPHLRFMGQELNASEQRQLDAINKGLPGPSIRDLIKNPITGASRMGNSVELERQRLTLTKHSCHICLKSFKYEENLHIHINAIHTVETKKRVKHLTDLGEMGKDLNIDRLCTECFTMFPSVYQLQVHLMVAHGGNSFWNCGICDQRFCEPDQFLPAVLTMKSILSFIEDGVINLSVLEDSIDYALSECPSIERNPSFHEDLNALY</sequence>
<dbReference type="Gene3D" id="3.30.160.60">
    <property type="entry name" value="Classic Zinc Finger"/>
    <property type="match status" value="1"/>
</dbReference>
<dbReference type="STRING" id="102285.A0A0R3TCK8"/>